<gene>
    <name evidence="1" type="ORF">GKD67_05445</name>
</gene>
<evidence type="ECO:0000313" key="1">
    <source>
        <dbReference type="EMBL" id="MRY92677.1"/>
    </source>
</evidence>
<dbReference type="EMBL" id="WKMY01000002">
    <property type="protein sequence ID" value="MRY92677.1"/>
    <property type="molecule type" value="Genomic_DNA"/>
</dbReference>
<proteinExistence type="predicted"/>
<dbReference type="Proteomes" id="UP000461276">
    <property type="component" value="Unassembled WGS sequence"/>
</dbReference>
<dbReference type="AlphaFoldDB" id="A0A7K0GSK0"/>
<protein>
    <submittedName>
        <fullName evidence="1">Uncharacterized protein</fullName>
    </submittedName>
</protein>
<reference evidence="1 2" key="1">
    <citation type="journal article" date="2019" name="Nat. Med.">
        <title>A library of human gut bacterial isolates paired with longitudinal multiomics data enables mechanistic microbiome research.</title>
        <authorList>
            <person name="Poyet M."/>
            <person name="Groussin M."/>
            <person name="Gibbons S.M."/>
            <person name="Avila-Pacheco J."/>
            <person name="Jiang X."/>
            <person name="Kearney S.M."/>
            <person name="Perrotta A.R."/>
            <person name="Berdy B."/>
            <person name="Zhao S."/>
            <person name="Lieberman T.D."/>
            <person name="Swanson P.K."/>
            <person name="Smith M."/>
            <person name="Roesemann S."/>
            <person name="Alexander J.E."/>
            <person name="Rich S.A."/>
            <person name="Livny J."/>
            <person name="Vlamakis H."/>
            <person name="Clish C."/>
            <person name="Bullock K."/>
            <person name="Deik A."/>
            <person name="Scott J."/>
            <person name="Pierce K.A."/>
            <person name="Xavier R.J."/>
            <person name="Alm E.J."/>
        </authorList>
    </citation>
    <scope>NUCLEOTIDE SEQUENCE [LARGE SCALE GENOMIC DNA]</scope>
    <source>
        <strain evidence="1 2">BIOML-A9</strain>
    </source>
</reference>
<comment type="caution">
    <text evidence="1">The sequence shown here is derived from an EMBL/GenBank/DDBJ whole genome shotgun (WGS) entry which is preliminary data.</text>
</comment>
<name>A0A7K0GSK0_PARDI</name>
<organism evidence="1 2">
    <name type="scientific">Parabacteroides distasonis</name>
    <dbReference type="NCBI Taxonomy" id="823"/>
    <lineage>
        <taxon>Bacteria</taxon>
        <taxon>Pseudomonadati</taxon>
        <taxon>Bacteroidota</taxon>
        <taxon>Bacteroidia</taxon>
        <taxon>Bacteroidales</taxon>
        <taxon>Tannerellaceae</taxon>
        <taxon>Parabacteroides</taxon>
    </lineage>
</organism>
<accession>A0A7K0GSK0</accession>
<evidence type="ECO:0000313" key="2">
    <source>
        <dbReference type="Proteomes" id="UP000461276"/>
    </source>
</evidence>
<sequence>MNGIVYMKKVVGLLAGLCLCAGCENEIPEPTASVVSAGKFVVDYTAAAGAATRVIHEKQPKGVRINSLTYLLYSEEGTLEKRREIPGLDTDGESWPLRRENISWEQREALKDTLSQGETYHAVFVANIDSAVCGWTGADGQPWSPLRETGTYETVYLQMPFQPFNDRNMFYVFTRDILSTDQGADRENPYNCPVVLRRAVTRTDFWFEKLPDWKEKTEGGDTEISGYPATCLLPEDIKNYFQSDFYAFVLRKYKDELSQPVVDETVEFLDALELYFSGQILIPDFDLELKDKYTKYNARLYEIEGQIQGEGKSDFLDQINSDMAEGGVLSNFQTHLVNTLLNELEHNITVRSLFEQSAKRKSGTWATIAYKGQSGVDKYYLSGKAPEAGLAESLRMKADTTVMRKSVSYLAFNWVGLADPEKNKISGVSWYPTAEATTPDFSLTPNSSISTGQGVNEKYSVFYRPMNELNLKTDWEKPAKKTTIVCDLEKALPFTVEDAELIATINQLLSDGKIKDYSGSLEKMSLAITYPDISRSDVLEIKEIWEISK</sequence>